<gene>
    <name evidence="2" type="ORF">DI396_16105</name>
</gene>
<feature type="transmembrane region" description="Helical" evidence="1">
    <location>
        <begin position="40"/>
        <end position="58"/>
    </location>
</feature>
<name>A0A2V4N9U5_9RHOB</name>
<evidence type="ECO:0000313" key="3">
    <source>
        <dbReference type="Proteomes" id="UP000248012"/>
    </source>
</evidence>
<evidence type="ECO:0000256" key="1">
    <source>
        <dbReference type="SAM" id="Phobius"/>
    </source>
</evidence>
<keyword evidence="3" id="KW-1185">Reference proteome</keyword>
<protein>
    <submittedName>
        <fullName evidence="2">Uncharacterized protein</fullName>
    </submittedName>
</protein>
<dbReference type="Proteomes" id="UP000248012">
    <property type="component" value="Unassembled WGS sequence"/>
</dbReference>
<accession>A0A2V4N9U5</accession>
<keyword evidence="1" id="KW-0812">Transmembrane</keyword>
<organism evidence="2 3">
    <name type="scientific">Litorivita pollutaquae</name>
    <dbReference type="NCBI Taxonomy" id="2200892"/>
    <lineage>
        <taxon>Bacteria</taxon>
        <taxon>Pseudomonadati</taxon>
        <taxon>Pseudomonadota</taxon>
        <taxon>Alphaproteobacteria</taxon>
        <taxon>Rhodobacterales</taxon>
        <taxon>Paracoccaceae</taxon>
        <taxon>Litorivita</taxon>
    </lineage>
</organism>
<evidence type="ECO:0000313" key="2">
    <source>
        <dbReference type="EMBL" id="PYC46320.1"/>
    </source>
</evidence>
<keyword evidence="1" id="KW-0472">Membrane</keyword>
<comment type="caution">
    <text evidence="2">The sequence shown here is derived from an EMBL/GenBank/DDBJ whole genome shotgun (WGS) entry which is preliminary data.</text>
</comment>
<keyword evidence="1" id="KW-1133">Transmembrane helix</keyword>
<reference evidence="2 3" key="1">
    <citation type="submission" date="2018-05" db="EMBL/GenBank/DDBJ databases">
        <title>Oceanovita maritima gen. nov., sp. nov., a marine bacterium in the family Rhodobacteraceae isolated from surface seawater of Lundu port Xiamen, China.</title>
        <authorList>
            <person name="Hetharua B.H."/>
            <person name="Min D."/>
            <person name="Liao H."/>
            <person name="Tian Y."/>
        </authorList>
    </citation>
    <scope>NUCLEOTIDE SEQUENCE [LARGE SCALE GENOMIC DNA]</scope>
    <source>
        <strain evidence="2 3">FSX-11</strain>
    </source>
</reference>
<dbReference type="EMBL" id="QFVT01000017">
    <property type="protein sequence ID" value="PYC46320.1"/>
    <property type="molecule type" value="Genomic_DNA"/>
</dbReference>
<dbReference type="AlphaFoldDB" id="A0A2V4N9U5"/>
<proteinExistence type="predicted"/>
<sequence length="90" mass="10051">MTVSTTCPMFTDHIREAFGPHGQSQDLAIGSFNEVILREFFRWLVLFILVVSTLWPNTASKVFFPPTRTGLLGTTETDVNSTNSSLTRKA</sequence>